<dbReference type="AlphaFoldDB" id="A0A314U7H3"/>
<evidence type="ECO:0000313" key="2">
    <source>
        <dbReference type="Proteomes" id="UP000250321"/>
    </source>
</evidence>
<name>A0A314U7H3_PRUYE</name>
<dbReference type="Proteomes" id="UP000250321">
    <property type="component" value="Unassembled WGS sequence"/>
</dbReference>
<protein>
    <submittedName>
        <fullName evidence="1">Uncharacterized protein</fullName>
    </submittedName>
</protein>
<proteinExistence type="predicted"/>
<keyword evidence="2" id="KW-1185">Reference proteome</keyword>
<comment type="caution">
    <text evidence="1">The sequence shown here is derived from an EMBL/GenBank/DDBJ whole genome shotgun (WGS) entry which is preliminary data.</text>
</comment>
<accession>A0A314U7H3</accession>
<evidence type="ECO:0000313" key="1">
    <source>
        <dbReference type="EMBL" id="PQM33313.1"/>
    </source>
</evidence>
<organism evidence="1 2">
    <name type="scientific">Prunus yedoensis var. nudiflora</name>
    <dbReference type="NCBI Taxonomy" id="2094558"/>
    <lineage>
        <taxon>Eukaryota</taxon>
        <taxon>Viridiplantae</taxon>
        <taxon>Streptophyta</taxon>
        <taxon>Embryophyta</taxon>
        <taxon>Tracheophyta</taxon>
        <taxon>Spermatophyta</taxon>
        <taxon>Magnoliopsida</taxon>
        <taxon>eudicotyledons</taxon>
        <taxon>Gunneridae</taxon>
        <taxon>Pentapetalae</taxon>
        <taxon>rosids</taxon>
        <taxon>fabids</taxon>
        <taxon>Rosales</taxon>
        <taxon>Rosaceae</taxon>
        <taxon>Amygdaloideae</taxon>
        <taxon>Amygdaleae</taxon>
        <taxon>Prunus</taxon>
    </lineage>
</organism>
<dbReference type="EMBL" id="PJQY01003939">
    <property type="protein sequence ID" value="PQM33313.1"/>
    <property type="molecule type" value="Genomic_DNA"/>
</dbReference>
<gene>
    <name evidence="1" type="ORF">Pyn_31301</name>
</gene>
<reference evidence="1 2" key="1">
    <citation type="submission" date="2018-02" db="EMBL/GenBank/DDBJ databases">
        <title>Draft genome of wild Prunus yedoensis var. nudiflora.</title>
        <authorList>
            <person name="Baek S."/>
            <person name="Kim J.-H."/>
            <person name="Choi K."/>
            <person name="Kim G.-B."/>
            <person name="Cho A."/>
            <person name="Jang H."/>
            <person name="Shin C.-H."/>
            <person name="Yu H.-J."/>
            <person name="Mun J.-H."/>
        </authorList>
    </citation>
    <scope>NUCLEOTIDE SEQUENCE [LARGE SCALE GENOMIC DNA]</scope>
    <source>
        <strain evidence="2">cv. Jeju island</strain>
        <tissue evidence="1">Leaf</tissue>
    </source>
</reference>
<sequence>MKACTSCNMHIYHGKRTKEGNLLIHHWMILLLLENPEARPTMLEVYSMLKTDIEPVPTPRKMVLRAWKYGKYIYTAARKLFS</sequence>